<dbReference type="InterPro" id="IPR018653">
    <property type="entry name" value="ScfR_C"/>
</dbReference>
<feature type="non-terminal residue" evidence="6">
    <location>
        <position position="397"/>
    </location>
</feature>
<dbReference type="PANTHER" id="PTHR46797:SF23">
    <property type="entry name" value="HTH-TYPE TRANSCRIPTIONAL REGULATOR SUTR"/>
    <property type="match status" value="1"/>
</dbReference>
<dbReference type="EMBL" id="VBOX01000040">
    <property type="protein sequence ID" value="TMQ64306.1"/>
    <property type="molecule type" value="Genomic_DNA"/>
</dbReference>
<dbReference type="InterPro" id="IPR050807">
    <property type="entry name" value="TransReg_Diox_bact_type"/>
</dbReference>
<dbReference type="InterPro" id="IPR001387">
    <property type="entry name" value="Cro/C1-type_HTH"/>
</dbReference>
<dbReference type="Proteomes" id="UP000317366">
    <property type="component" value="Unassembled WGS sequence"/>
</dbReference>
<dbReference type="SMART" id="SM00530">
    <property type="entry name" value="HTH_XRE"/>
    <property type="match status" value="1"/>
</dbReference>
<dbReference type="GO" id="GO:0003677">
    <property type="term" value="F:DNA binding"/>
    <property type="evidence" value="ECO:0007669"/>
    <property type="project" value="UniProtKB-KW"/>
</dbReference>
<keyword evidence="3" id="KW-0238">DNA-binding</keyword>
<dbReference type="PROSITE" id="PS50943">
    <property type="entry name" value="HTH_CROC1"/>
    <property type="match status" value="1"/>
</dbReference>
<comment type="caution">
    <text evidence="6">The sequence shown here is derived from an EMBL/GenBank/DDBJ whole genome shotgun (WGS) entry which is preliminary data.</text>
</comment>
<dbReference type="PANTHER" id="PTHR46797">
    <property type="entry name" value="HTH-TYPE TRANSCRIPTIONAL REGULATOR"/>
    <property type="match status" value="1"/>
</dbReference>
<evidence type="ECO:0000256" key="2">
    <source>
        <dbReference type="ARBA" id="ARBA00023015"/>
    </source>
</evidence>
<keyword evidence="2" id="KW-0805">Transcription regulation</keyword>
<comment type="similarity">
    <text evidence="1">Belongs to the short-chain fatty acyl-CoA assimilation regulator (ScfR) family.</text>
</comment>
<dbReference type="AlphaFoldDB" id="A0A538TL06"/>
<dbReference type="InterPro" id="IPR010982">
    <property type="entry name" value="Lambda_DNA-bd_dom_sf"/>
</dbReference>
<dbReference type="InterPro" id="IPR010359">
    <property type="entry name" value="IrrE_HExxH"/>
</dbReference>
<dbReference type="CDD" id="cd00093">
    <property type="entry name" value="HTH_XRE"/>
    <property type="match status" value="1"/>
</dbReference>
<dbReference type="Pfam" id="PF09856">
    <property type="entry name" value="ScfRs"/>
    <property type="match status" value="1"/>
</dbReference>
<dbReference type="Pfam" id="PF01381">
    <property type="entry name" value="HTH_3"/>
    <property type="match status" value="1"/>
</dbReference>
<evidence type="ECO:0000313" key="6">
    <source>
        <dbReference type="EMBL" id="TMQ64306.1"/>
    </source>
</evidence>
<evidence type="ECO:0000256" key="4">
    <source>
        <dbReference type="ARBA" id="ARBA00023163"/>
    </source>
</evidence>
<organism evidence="6 7">
    <name type="scientific">Eiseniibacteriota bacterium</name>
    <dbReference type="NCBI Taxonomy" id="2212470"/>
    <lineage>
        <taxon>Bacteria</taxon>
        <taxon>Candidatus Eiseniibacteriota</taxon>
    </lineage>
</organism>
<dbReference type="Pfam" id="PF06114">
    <property type="entry name" value="Peptidase_M78"/>
    <property type="match status" value="1"/>
</dbReference>
<accession>A0A538TL06</accession>
<reference evidence="6 7" key="1">
    <citation type="journal article" date="2019" name="Nat. Microbiol.">
        <title>Mediterranean grassland soil C-N compound turnover is dependent on rainfall and depth, and is mediated by genomically divergent microorganisms.</title>
        <authorList>
            <person name="Diamond S."/>
            <person name="Andeer P.F."/>
            <person name="Li Z."/>
            <person name="Crits-Christoph A."/>
            <person name="Burstein D."/>
            <person name="Anantharaman K."/>
            <person name="Lane K.R."/>
            <person name="Thomas B.C."/>
            <person name="Pan C."/>
            <person name="Northen T.R."/>
            <person name="Banfield J.F."/>
        </authorList>
    </citation>
    <scope>NUCLEOTIDE SEQUENCE [LARGE SCALE GENOMIC DNA]</scope>
    <source>
        <strain evidence="6">WS_7</strain>
    </source>
</reference>
<dbReference type="GO" id="GO:0003700">
    <property type="term" value="F:DNA-binding transcription factor activity"/>
    <property type="evidence" value="ECO:0007669"/>
    <property type="project" value="TreeGrafter"/>
</dbReference>
<proteinExistence type="inferred from homology"/>
<dbReference type="Gene3D" id="1.10.260.40">
    <property type="entry name" value="lambda repressor-like DNA-binding domains"/>
    <property type="match status" value="1"/>
</dbReference>
<evidence type="ECO:0000259" key="5">
    <source>
        <dbReference type="PROSITE" id="PS50943"/>
    </source>
</evidence>
<evidence type="ECO:0000256" key="1">
    <source>
        <dbReference type="ARBA" id="ARBA00007227"/>
    </source>
</evidence>
<dbReference type="SUPFAM" id="SSF47413">
    <property type="entry name" value="lambda repressor-like DNA-binding domains"/>
    <property type="match status" value="1"/>
</dbReference>
<evidence type="ECO:0000256" key="3">
    <source>
        <dbReference type="ARBA" id="ARBA00023125"/>
    </source>
</evidence>
<feature type="domain" description="HTH cro/C1-type" evidence="5">
    <location>
        <begin position="11"/>
        <end position="65"/>
    </location>
</feature>
<dbReference type="GO" id="GO:0005829">
    <property type="term" value="C:cytosol"/>
    <property type="evidence" value="ECO:0007669"/>
    <property type="project" value="TreeGrafter"/>
</dbReference>
<gene>
    <name evidence="6" type="ORF">E6K77_04015</name>
</gene>
<keyword evidence="4" id="KW-0804">Transcription</keyword>
<protein>
    <submittedName>
        <fullName evidence="6">ImmA/IrrE family metallo-endopeptidase</fullName>
    </submittedName>
</protein>
<evidence type="ECO:0000313" key="7">
    <source>
        <dbReference type="Proteomes" id="UP000317366"/>
    </source>
</evidence>
<name>A0A538TL06_UNCEI</name>
<sequence length="397" mass="44791">MRSIQHLGKRIRALRLRETLTQTAMAERLGVSTSYLNLIEHDRRPVSANLLIKLAQFTDLDLKSFAAGEDTKLAAVLMEVFGDPVFEGNVPSTSETREFVASNPEVARAVLHLHHSFIEARGSAATLAAQVLDRQDLTGIDRGGMASEQVTDLIQRYRNHFPELEAQAERLWKEAGLEGEEIFGSMARYLKSKHKVDVQVLKVGEMGSAVRRFDPDRRELQLSEGLRRGSRNFQLAYQIGLLDGSGLIDRITREPELTSDEARSLCRVALANYFSAAVLMPYEEFLRAAQEERYDLDLLQHRFRVNYEQACHRLTSLQRRGAEGVPFYMVRIDIAGNISKKFSATGIHFPRFGGLCPLWNVHAAFLSPNAIRVQISRLPDGRTFFSIGRTIRKHRGG</sequence>